<feature type="transmembrane region" description="Helical" evidence="1">
    <location>
        <begin position="122"/>
        <end position="141"/>
    </location>
</feature>
<sequence length="267" mass="30264">MVSHETLHFKNKSIFNTLGFIIMIAANALAVLLPINGKTTAQVSEEYPNLFVPAGVTFLIWSVIYLSLLGFIFFQLWLSFSNKQPEMLAYVMQRIKDWFLISSVANACWLFAWHYHLIPVSAVIMLMLLISLIVIHLNFGIGTRPASRQEKLFIHLPFSIYLGWISIATIANITALLVYAGWDGSHQQQIFWTIAMIAVGTVLSMIMILRRNNITYALVSVWAFYGILLKRRAADVLDENSIIHACIIAIGVIAVTISWQLYRKQKS</sequence>
<dbReference type="AlphaFoldDB" id="A0A1I0S646"/>
<organism evidence="2 3">
    <name type="scientific">Chitinophaga arvensicola</name>
    <dbReference type="NCBI Taxonomy" id="29529"/>
    <lineage>
        <taxon>Bacteria</taxon>
        <taxon>Pseudomonadati</taxon>
        <taxon>Bacteroidota</taxon>
        <taxon>Chitinophagia</taxon>
        <taxon>Chitinophagales</taxon>
        <taxon>Chitinophagaceae</taxon>
        <taxon>Chitinophaga</taxon>
    </lineage>
</organism>
<keyword evidence="3" id="KW-1185">Reference proteome</keyword>
<feature type="transmembrane region" description="Helical" evidence="1">
    <location>
        <begin position="242"/>
        <end position="262"/>
    </location>
</feature>
<feature type="transmembrane region" description="Helical" evidence="1">
    <location>
        <begin position="190"/>
        <end position="209"/>
    </location>
</feature>
<keyword evidence="1" id="KW-0472">Membrane</keyword>
<evidence type="ECO:0000313" key="3">
    <source>
        <dbReference type="Proteomes" id="UP000199310"/>
    </source>
</evidence>
<dbReference type="STRING" id="29529.SAMN04488122_4004"/>
<protein>
    <submittedName>
        <fullName evidence="2">TspO/MBR family protein</fullName>
    </submittedName>
</protein>
<dbReference type="OrthoDB" id="5189031at2"/>
<dbReference type="EMBL" id="FOJG01000002">
    <property type="protein sequence ID" value="SEW50900.1"/>
    <property type="molecule type" value="Genomic_DNA"/>
</dbReference>
<accession>A0A1I0S646</accession>
<dbReference type="RefSeq" id="WP_089897370.1">
    <property type="nucleotide sequence ID" value="NZ_FOJG01000002.1"/>
</dbReference>
<gene>
    <name evidence="2" type="ORF">SAMN04488122_4004</name>
</gene>
<dbReference type="PANTHER" id="PTHR33802:SF1">
    <property type="entry name" value="XK-RELATED PROTEIN"/>
    <property type="match status" value="1"/>
</dbReference>
<evidence type="ECO:0000256" key="1">
    <source>
        <dbReference type="SAM" id="Phobius"/>
    </source>
</evidence>
<dbReference type="InterPro" id="IPR038330">
    <property type="entry name" value="TspO/MBR-related_sf"/>
</dbReference>
<feature type="transmembrane region" description="Helical" evidence="1">
    <location>
        <begin position="98"/>
        <end position="116"/>
    </location>
</feature>
<keyword evidence="1" id="KW-1133">Transmembrane helix</keyword>
<feature type="transmembrane region" description="Helical" evidence="1">
    <location>
        <begin position="14"/>
        <end position="35"/>
    </location>
</feature>
<feature type="transmembrane region" description="Helical" evidence="1">
    <location>
        <begin position="153"/>
        <end position="178"/>
    </location>
</feature>
<dbReference type="Gene3D" id="1.20.1260.100">
    <property type="entry name" value="TspO/MBR protein"/>
    <property type="match status" value="1"/>
</dbReference>
<evidence type="ECO:0000313" key="2">
    <source>
        <dbReference type="EMBL" id="SEW50900.1"/>
    </source>
</evidence>
<dbReference type="PANTHER" id="PTHR33802">
    <property type="entry name" value="SI:CH211-161H7.5-RELATED"/>
    <property type="match status" value="1"/>
</dbReference>
<keyword evidence="1" id="KW-0812">Transmembrane</keyword>
<feature type="transmembrane region" description="Helical" evidence="1">
    <location>
        <begin position="55"/>
        <end position="78"/>
    </location>
</feature>
<name>A0A1I0S646_9BACT</name>
<dbReference type="Proteomes" id="UP000199310">
    <property type="component" value="Unassembled WGS sequence"/>
</dbReference>
<proteinExistence type="predicted"/>
<reference evidence="3" key="1">
    <citation type="submission" date="2016-10" db="EMBL/GenBank/DDBJ databases">
        <authorList>
            <person name="Varghese N."/>
            <person name="Submissions S."/>
        </authorList>
    </citation>
    <scope>NUCLEOTIDE SEQUENCE [LARGE SCALE GENOMIC DNA]</scope>
    <source>
        <strain evidence="3">DSM 3695</strain>
    </source>
</reference>